<dbReference type="InterPro" id="IPR036956">
    <property type="entry name" value="Impact_N_sf"/>
</dbReference>
<feature type="domain" description="Impact N-terminal" evidence="3">
    <location>
        <begin position="287"/>
        <end position="394"/>
    </location>
</feature>
<dbReference type="EMBL" id="JBFCZG010000001">
    <property type="protein sequence ID" value="KAL3427987.1"/>
    <property type="molecule type" value="Genomic_DNA"/>
</dbReference>
<feature type="compositionally biased region" description="Polar residues" evidence="2">
    <location>
        <begin position="87"/>
        <end position="96"/>
    </location>
</feature>
<dbReference type="InterPro" id="IPR020568">
    <property type="entry name" value="Ribosomal_Su5_D2-typ_SF"/>
</dbReference>
<feature type="region of interest" description="Disordered" evidence="2">
    <location>
        <begin position="72"/>
        <end position="118"/>
    </location>
</feature>
<dbReference type="PROSITE" id="PS00910">
    <property type="entry name" value="UPF0029"/>
    <property type="match status" value="1"/>
</dbReference>
<dbReference type="SUPFAM" id="SSF54211">
    <property type="entry name" value="Ribosomal protein S5 domain 2-like"/>
    <property type="match status" value="1"/>
</dbReference>
<keyword evidence="5" id="KW-1185">Reference proteome</keyword>
<evidence type="ECO:0000313" key="4">
    <source>
        <dbReference type="EMBL" id="KAL3427987.1"/>
    </source>
</evidence>
<feature type="region of interest" description="Disordered" evidence="2">
    <location>
        <begin position="252"/>
        <end position="277"/>
    </location>
</feature>
<dbReference type="InterPro" id="IPR023582">
    <property type="entry name" value="Impact"/>
</dbReference>
<dbReference type="InterPro" id="IPR001498">
    <property type="entry name" value="Impact_N"/>
</dbReference>
<protein>
    <recommendedName>
        <fullName evidence="3">Impact N-terminal domain-containing protein</fullName>
    </recommendedName>
</protein>
<evidence type="ECO:0000259" key="3">
    <source>
        <dbReference type="Pfam" id="PF01205"/>
    </source>
</evidence>
<accession>A0ABR4PXX1</accession>
<sequence length="539" mass="57642">MATAKDVQDLLRLLTAGTGRNKLTLPQAMARVKALQTADLRSISSIAGAELSTLTSALGDDEKAAKSLHTACKAHMKDPSSKKRSLTADNNSSAGSPATKRQKSAYELATEPQSPQQLEASLALPQPSHDEEAISRTTVYTNRAPLVLAFAVQLLRYTMPEQPGSSRLSLAQAVVSANSNTKARSLGLLPPGSNTDDAGWGAGQPKVKVMGREVYVLKRGGYEWREDGDAEEKNIKKEQEGDIVAGDVEGVKKEDAEQTVKVEGSEPNDSGEAEAEKWSVSASITSKKSTFVARAITVSSPGQARSMLQDLLSRNQELQTASHNISAWRATDPNGRILSGSNDDGESGGGSHILNLLTSSDLSNILVVVSRWYGGIFLGPDRWRIMTQVSRDALSQRLRVTGIIGQEALWGLNLESTESPAPGSGNGIGLPIFQPASARSYILKAFASSETESDATAAKKKKKSGAALDREKEENLGLLLGALDLLFASWVEHVSRDELDRRAWGWYVSVRPDVESGVAGWGGKGNVGLSEILALRRKG</sequence>
<name>A0ABR4PXX1_9HELO</name>
<feature type="region of interest" description="Disordered" evidence="2">
    <location>
        <begin position="185"/>
        <end position="204"/>
    </location>
</feature>
<dbReference type="Gene3D" id="3.30.230.30">
    <property type="entry name" value="Impact, N-terminal domain"/>
    <property type="match status" value="1"/>
</dbReference>
<feature type="compositionally biased region" description="Basic and acidic residues" evidence="2">
    <location>
        <begin position="252"/>
        <end position="264"/>
    </location>
</feature>
<reference evidence="4 5" key="1">
    <citation type="submission" date="2024-06" db="EMBL/GenBank/DDBJ databases">
        <title>Complete genome of Phlyctema vagabunda strain 19-DSS-EL-015.</title>
        <authorList>
            <person name="Fiorenzani C."/>
        </authorList>
    </citation>
    <scope>NUCLEOTIDE SEQUENCE [LARGE SCALE GENOMIC DNA]</scope>
    <source>
        <strain evidence="4 5">19-DSS-EL-015</strain>
    </source>
</reference>
<dbReference type="Proteomes" id="UP001629113">
    <property type="component" value="Unassembled WGS sequence"/>
</dbReference>
<evidence type="ECO:0000256" key="1">
    <source>
        <dbReference type="ARBA" id="ARBA00007665"/>
    </source>
</evidence>
<evidence type="ECO:0000256" key="2">
    <source>
        <dbReference type="SAM" id="MobiDB-lite"/>
    </source>
</evidence>
<dbReference type="InterPro" id="IPR020569">
    <property type="entry name" value="UPF0029_Impact_CS"/>
</dbReference>
<gene>
    <name evidence="4" type="ORF">PVAG01_01496</name>
</gene>
<dbReference type="PANTHER" id="PTHR16301:SF4">
    <property type="entry name" value="IMPACT N-TERMINAL DOMAIN-CONTAINING PROTEIN"/>
    <property type="match status" value="1"/>
</dbReference>
<organism evidence="4 5">
    <name type="scientific">Phlyctema vagabunda</name>
    <dbReference type="NCBI Taxonomy" id="108571"/>
    <lineage>
        <taxon>Eukaryota</taxon>
        <taxon>Fungi</taxon>
        <taxon>Dikarya</taxon>
        <taxon>Ascomycota</taxon>
        <taxon>Pezizomycotina</taxon>
        <taxon>Leotiomycetes</taxon>
        <taxon>Helotiales</taxon>
        <taxon>Dermateaceae</taxon>
        <taxon>Phlyctema</taxon>
    </lineage>
</organism>
<proteinExistence type="inferred from homology"/>
<dbReference type="PANTHER" id="PTHR16301">
    <property type="entry name" value="IMPACT-RELATED"/>
    <property type="match status" value="1"/>
</dbReference>
<comment type="similarity">
    <text evidence="1">Belongs to the IMPACT family.</text>
</comment>
<comment type="caution">
    <text evidence="4">The sequence shown here is derived from an EMBL/GenBank/DDBJ whole genome shotgun (WGS) entry which is preliminary data.</text>
</comment>
<evidence type="ECO:0000313" key="5">
    <source>
        <dbReference type="Proteomes" id="UP001629113"/>
    </source>
</evidence>
<dbReference type="Pfam" id="PF01205">
    <property type="entry name" value="Impact_N"/>
    <property type="match status" value="1"/>
</dbReference>